<name>A0A100HHX3_9DEIO</name>
<proteinExistence type="predicted"/>
<dbReference type="RefSeq" id="WP_153013638.1">
    <property type="nucleotide sequence ID" value="NZ_BCMS01000001.1"/>
</dbReference>
<keyword evidence="3" id="KW-1185">Reference proteome</keyword>
<dbReference type="Proteomes" id="UP000056209">
    <property type="component" value="Unassembled WGS sequence"/>
</dbReference>
<dbReference type="OrthoDB" id="9890397at2"/>
<protein>
    <submittedName>
        <fullName evidence="2">Uncharacterized protein</fullName>
    </submittedName>
</protein>
<accession>A0A100HHX3</accession>
<dbReference type="EMBL" id="BCMS01000001">
    <property type="protein sequence ID" value="GAQ21051.1"/>
    <property type="molecule type" value="Genomic_DNA"/>
</dbReference>
<evidence type="ECO:0000313" key="3">
    <source>
        <dbReference type="Proteomes" id="UP000056209"/>
    </source>
</evidence>
<gene>
    <name evidence="2" type="ORF">DEIGR_101078</name>
</gene>
<feature type="compositionally biased region" description="Pro residues" evidence="1">
    <location>
        <begin position="33"/>
        <end position="48"/>
    </location>
</feature>
<sequence>MTTMQRTGLMLACILLAVTFGAGLRAKRDARTAPPPAVTLPPDDPLPEPQSITQRCVSFARLVLAKQYHGADGQSNRLTGVKALTPGLWQVRGELTSHDGGRVTVYPYECLYSADAISVNIHPRMP</sequence>
<comment type="caution">
    <text evidence="2">The sequence shown here is derived from an EMBL/GenBank/DDBJ whole genome shotgun (WGS) entry which is preliminary data.</text>
</comment>
<feature type="region of interest" description="Disordered" evidence="1">
    <location>
        <begin position="29"/>
        <end position="49"/>
    </location>
</feature>
<reference evidence="3" key="1">
    <citation type="submission" date="2015-11" db="EMBL/GenBank/DDBJ databases">
        <title>Draft Genome Sequence of the Radioresistant Bacterium Deinococcus grandis, Isolated from Freshwater Fish in Japan.</title>
        <authorList>
            <person name="Satoh K."/>
            <person name="Onodera T."/>
            <person name="Omoso K."/>
            <person name="Takeda-Yano K."/>
            <person name="Katayama T."/>
            <person name="Oono Y."/>
            <person name="Narumi I."/>
        </authorList>
    </citation>
    <scope>NUCLEOTIDE SEQUENCE [LARGE SCALE GENOMIC DNA]</scope>
    <source>
        <strain evidence="3">ATCC 43672</strain>
    </source>
</reference>
<evidence type="ECO:0000256" key="1">
    <source>
        <dbReference type="SAM" id="MobiDB-lite"/>
    </source>
</evidence>
<dbReference type="AlphaFoldDB" id="A0A100HHX3"/>
<evidence type="ECO:0000313" key="2">
    <source>
        <dbReference type="EMBL" id="GAQ21051.1"/>
    </source>
</evidence>
<organism evidence="2 3">
    <name type="scientific">Deinococcus grandis</name>
    <dbReference type="NCBI Taxonomy" id="57498"/>
    <lineage>
        <taxon>Bacteria</taxon>
        <taxon>Thermotogati</taxon>
        <taxon>Deinococcota</taxon>
        <taxon>Deinococci</taxon>
        <taxon>Deinococcales</taxon>
        <taxon>Deinococcaceae</taxon>
        <taxon>Deinococcus</taxon>
    </lineage>
</organism>